<comment type="subcellular location">
    <subcellularLocation>
        <location evidence="2">Cytoplasm</location>
    </subcellularLocation>
</comment>
<dbReference type="Gene3D" id="3.30.40.10">
    <property type="entry name" value="Zinc/RING finger domain, C3HC4 (zinc finger)"/>
    <property type="match status" value="1"/>
</dbReference>
<evidence type="ECO:0000256" key="2">
    <source>
        <dbReference type="ARBA" id="ARBA00004496"/>
    </source>
</evidence>
<dbReference type="InterPro" id="IPR041888">
    <property type="entry name" value="RING-HC_ZNF598/HEL2"/>
</dbReference>
<dbReference type="SUPFAM" id="SSF57850">
    <property type="entry name" value="RING/U-box"/>
    <property type="match status" value="1"/>
</dbReference>
<evidence type="ECO:0000256" key="6">
    <source>
        <dbReference type="ARBA" id="ARBA00022553"/>
    </source>
</evidence>
<keyword evidence="9 12" id="KW-0863">Zinc-finger</keyword>
<comment type="catalytic activity">
    <reaction evidence="1">
        <text>S-ubiquitinyl-[E2 ubiquitin-conjugating enzyme]-L-cysteine + [acceptor protein]-L-lysine = [E2 ubiquitin-conjugating enzyme]-L-cysteine + N(6)-ubiquitinyl-[acceptor protein]-L-lysine.</text>
        <dbReference type="EC" id="2.3.2.27"/>
    </reaction>
</comment>
<dbReference type="EMBL" id="OX365760">
    <property type="protein sequence ID" value="CAI4038133.1"/>
    <property type="molecule type" value="Genomic_DNA"/>
</dbReference>
<feature type="region of interest" description="Disordered" evidence="13">
    <location>
        <begin position="344"/>
        <end position="367"/>
    </location>
</feature>
<feature type="compositionally biased region" description="Polar residues" evidence="13">
    <location>
        <begin position="42"/>
        <end position="55"/>
    </location>
</feature>
<sequence>MSEPTKEHVTPKRSFRRTQGPQNSTKPNSDRKDSRRKQKSKNVSTETQLNISSAGGSDEENELCVICARKLVYVSLTPCHHKTCHICAFRQRALYEKKTCLICRTENEEVTFTDHIDGEISDKQSFSEKNEKYGINFTSKEVAVETLNLLKFFCPLSKDEQVSDLGSFKKYNEHLKSEHNRMICLICAIHKHAFPSELEVFTQNQLRNHQTRGNSEGFKGHPMCGFCSGKRFYSDDELYIHMRNQHEKCHICDKINATSPQYFKDYNQLFDHFRQSHYVCTVQTCLDNKFVVFKDELELQAHILQEHGSILKGKPKFFQSELSTFISAPSRVIRERDDYDLLSMSSLPGSPSDSRSDVRSTSSPEESRLRLAERAKYYLENCKEDFDKFTSYNENYAKGHLSAEKLLESYKLLFTRPNADIYLLMHNLAETFPKNSAKYNNLNAIYEQREQTLARQTSLPSLSSDSSLSMSIARGHWGGTNDGGSGGAALGVRNIKNLPTLKSPAASYDPFATTIKKQTLKNVKNNTRTASQPVSYRSSTNAVAFSPAYLESKKNSSSATSLNSSKDKLKSLNLPKLPPPKPKVQIPGLNRPQIADPKQWGKKSNIEHVNVQDDLRDLNINTGGKRKKSKQKQLLFHIGV</sequence>
<dbReference type="GeneID" id="80917344"/>
<gene>
    <name evidence="15" type="primary">SMKI04G4730</name>
    <name evidence="15" type="ORF">SMKI_04G4730</name>
</gene>
<dbReference type="SMART" id="SM00355">
    <property type="entry name" value="ZnF_C2H2"/>
    <property type="match status" value="3"/>
</dbReference>
<evidence type="ECO:0000256" key="7">
    <source>
        <dbReference type="ARBA" id="ARBA00022679"/>
    </source>
</evidence>
<comment type="pathway">
    <text evidence="3">Protein modification; protein ubiquitination.</text>
</comment>
<dbReference type="Proteomes" id="UP001161438">
    <property type="component" value="Chromosome 4"/>
</dbReference>
<dbReference type="GO" id="GO:0061630">
    <property type="term" value="F:ubiquitin protein ligase activity"/>
    <property type="evidence" value="ECO:0007669"/>
    <property type="project" value="UniProtKB-EC"/>
</dbReference>
<dbReference type="CDD" id="cd16615">
    <property type="entry name" value="RING-HC_ZNF598"/>
    <property type="match status" value="1"/>
</dbReference>
<dbReference type="Pfam" id="PF23202">
    <property type="entry name" value="PAH_ZNF598"/>
    <property type="match status" value="1"/>
</dbReference>
<evidence type="ECO:0000256" key="10">
    <source>
        <dbReference type="ARBA" id="ARBA00022833"/>
    </source>
</evidence>
<dbReference type="GO" id="GO:0016567">
    <property type="term" value="P:protein ubiquitination"/>
    <property type="evidence" value="ECO:0007669"/>
    <property type="project" value="TreeGrafter"/>
</dbReference>
<dbReference type="RefSeq" id="XP_056081248.1">
    <property type="nucleotide sequence ID" value="XM_056221459.1"/>
</dbReference>
<dbReference type="GO" id="GO:0043022">
    <property type="term" value="F:ribosome binding"/>
    <property type="evidence" value="ECO:0007669"/>
    <property type="project" value="TreeGrafter"/>
</dbReference>
<organism evidence="15 16">
    <name type="scientific">Saccharomyces mikatae IFO 1815</name>
    <dbReference type="NCBI Taxonomy" id="226126"/>
    <lineage>
        <taxon>Eukaryota</taxon>
        <taxon>Fungi</taxon>
        <taxon>Dikarya</taxon>
        <taxon>Ascomycota</taxon>
        <taxon>Saccharomycotina</taxon>
        <taxon>Saccharomycetes</taxon>
        <taxon>Saccharomycetales</taxon>
        <taxon>Saccharomycetaceae</taxon>
        <taxon>Saccharomyces</taxon>
    </lineage>
</organism>
<keyword evidence="7" id="KW-0808">Transferase</keyword>
<evidence type="ECO:0000256" key="1">
    <source>
        <dbReference type="ARBA" id="ARBA00000900"/>
    </source>
</evidence>
<dbReference type="PROSITE" id="PS50089">
    <property type="entry name" value="ZF_RING_2"/>
    <property type="match status" value="1"/>
</dbReference>
<dbReference type="InterPro" id="IPR013083">
    <property type="entry name" value="Znf_RING/FYVE/PHD"/>
</dbReference>
<feature type="domain" description="RING-type" evidence="14">
    <location>
        <begin position="64"/>
        <end position="104"/>
    </location>
</feature>
<feature type="region of interest" description="Disordered" evidence="13">
    <location>
        <begin position="554"/>
        <end position="604"/>
    </location>
</feature>
<feature type="compositionally biased region" description="Basic and acidic residues" evidence="13">
    <location>
        <begin position="1"/>
        <end position="10"/>
    </location>
</feature>
<keyword evidence="5" id="KW-0963">Cytoplasm</keyword>
<evidence type="ECO:0000259" key="14">
    <source>
        <dbReference type="PROSITE" id="PS50089"/>
    </source>
</evidence>
<dbReference type="GO" id="GO:0005737">
    <property type="term" value="C:cytoplasm"/>
    <property type="evidence" value="ECO:0007669"/>
    <property type="project" value="UniProtKB-SubCell"/>
</dbReference>
<evidence type="ECO:0000256" key="3">
    <source>
        <dbReference type="ARBA" id="ARBA00004906"/>
    </source>
</evidence>
<dbReference type="InterPro" id="IPR001841">
    <property type="entry name" value="Znf_RING"/>
</dbReference>
<dbReference type="GO" id="GO:0072344">
    <property type="term" value="P:rescue of stalled ribosome"/>
    <property type="evidence" value="ECO:0007669"/>
    <property type="project" value="InterPro"/>
</dbReference>
<keyword evidence="6" id="KW-0597">Phosphoprotein</keyword>
<evidence type="ECO:0000256" key="11">
    <source>
        <dbReference type="ARBA" id="ARBA00035113"/>
    </source>
</evidence>
<dbReference type="PANTHER" id="PTHR22938">
    <property type="entry name" value="ZINC FINGER PROTEIN 598"/>
    <property type="match status" value="1"/>
</dbReference>
<keyword evidence="16" id="KW-1185">Reference proteome</keyword>
<evidence type="ECO:0000313" key="15">
    <source>
        <dbReference type="EMBL" id="CAI4038133.1"/>
    </source>
</evidence>
<evidence type="ECO:0000256" key="4">
    <source>
        <dbReference type="ARBA" id="ARBA00012483"/>
    </source>
</evidence>
<keyword evidence="8" id="KW-0479">Metal-binding</keyword>
<evidence type="ECO:0000256" key="13">
    <source>
        <dbReference type="SAM" id="MobiDB-lite"/>
    </source>
</evidence>
<feature type="compositionally biased region" description="Low complexity" evidence="13">
    <location>
        <begin position="555"/>
        <end position="564"/>
    </location>
</feature>
<evidence type="ECO:0000256" key="9">
    <source>
        <dbReference type="ARBA" id="ARBA00022771"/>
    </source>
</evidence>
<dbReference type="InterPro" id="IPR013087">
    <property type="entry name" value="Znf_C2H2_type"/>
</dbReference>
<dbReference type="InterPro" id="IPR057634">
    <property type="entry name" value="PAH_ZNF598/HEL2"/>
</dbReference>
<dbReference type="Pfam" id="PF23230">
    <property type="entry name" value="zf-C2H2_13"/>
    <property type="match status" value="1"/>
</dbReference>
<evidence type="ECO:0000256" key="12">
    <source>
        <dbReference type="PROSITE-ProRule" id="PRU00175"/>
    </source>
</evidence>
<feature type="compositionally biased region" description="Polar residues" evidence="13">
    <location>
        <begin position="17"/>
        <end position="27"/>
    </location>
</feature>
<dbReference type="PANTHER" id="PTHR22938:SF0">
    <property type="entry name" value="E3 UBIQUITIN-PROTEIN LIGASE ZNF598"/>
    <property type="match status" value="1"/>
</dbReference>
<feature type="compositionally biased region" description="Low complexity" evidence="13">
    <location>
        <begin position="344"/>
        <end position="364"/>
    </location>
</feature>
<evidence type="ECO:0000256" key="8">
    <source>
        <dbReference type="ARBA" id="ARBA00022723"/>
    </source>
</evidence>
<reference evidence="15" key="1">
    <citation type="submission" date="2022-10" db="EMBL/GenBank/DDBJ databases">
        <authorList>
            <person name="Byrne P K."/>
        </authorList>
    </citation>
    <scope>NUCLEOTIDE SEQUENCE</scope>
    <source>
        <strain evidence="15">IFO1815</strain>
    </source>
</reference>
<proteinExistence type="inferred from homology"/>
<feature type="region of interest" description="Disordered" evidence="13">
    <location>
        <begin position="1"/>
        <end position="56"/>
    </location>
</feature>
<evidence type="ECO:0000256" key="5">
    <source>
        <dbReference type="ARBA" id="ARBA00022490"/>
    </source>
</evidence>
<dbReference type="EC" id="2.3.2.27" evidence="4"/>
<dbReference type="Pfam" id="PF25447">
    <property type="entry name" value="RING_ZNF598"/>
    <property type="match status" value="1"/>
</dbReference>
<dbReference type="InterPro" id="IPR056437">
    <property type="entry name" value="Znf-C2H2_ZNF598/HEL2"/>
</dbReference>
<dbReference type="GO" id="GO:0008270">
    <property type="term" value="F:zinc ion binding"/>
    <property type="evidence" value="ECO:0007669"/>
    <property type="project" value="UniProtKB-KW"/>
</dbReference>
<name>A0AA35NGP1_SACMI</name>
<protein>
    <recommendedName>
        <fullName evidence="4">RING-type E3 ubiquitin transferase</fullName>
        <ecNumber evidence="4">2.3.2.27</ecNumber>
    </recommendedName>
</protein>
<dbReference type="AlphaFoldDB" id="A0AA35NGP1"/>
<evidence type="ECO:0000313" key="16">
    <source>
        <dbReference type="Proteomes" id="UP001161438"/>
    </source>
</evidence>
<comment type="similarity">
    <text evidence="11">Belongs to the ZNF598/HEL2 family.</text>
</comment>
<keyword evidence="10" id="KW-0862">Zinc</keyword>
<dbReference type="InterPro" id="IPR044288">
    <property type="entry name" value="ZNF598/HEL2"/>
</dbReference>
<accession>A0AA35NGP1</accession>